<dbReference type="InterPro" id="IPR002213">
    <property type="entry name" value="UDP_glucos_trans"/>
</dbReference>
<comment type="catalytic activity">
    <reaction evidence="6">
        <text>glucuronate acceptor + UDP-alpha-D-glucuronate = acceptor beta-D-glucuronoside + UDP + H(+)</text>
        <dbReference type="Rhea" id="RHEA:21032"/>
        <dbReference type="ChEBI" id="CHEBI:15378"/>
        <dbReference type="ChEBI" id="CHEBI:58052"/>
        <dbReference type="ChEBI" id="CHEBI:58223"/>
        <dbReference type="ChEBI" id="CHEBI:132367"/>
        <dbReference type="ChEBI" id="CHEBI:132368"/>
        <dbReference type="EC" id="2.4.1.17"/>
    </reaction>
</comment>
<dbReference type="GO" id="GO:0015020">
    <property type="term" value="F:glucuronosyltransferase activity"/>
    <property type="evidence" value="ECO:0007669"/>
    <property type="project" value="UniProtKB-EC"/>
</dbReference>
<name>A0AAV5T706_9BILA</name>
<dbReference type="Gene3D" id="3.40.50.2000">
    <property type="entry name" value="Glycogen Phosphorylase B"/>
    <property type="match status" value="1"/>
</dbReference>
<evidence type="ECO:0000256" key="1">
    <source>
        <dbReference type="ARBA" id="ARBA00009995"/>
    </source>
</evidence>
<keyword evidence="3" id="KW-0328">Glycosyltransferase</keyword>
<dbReference type="EMBL" id="BTSX01000003">
    <property type="protein sequence ID" value="GMS91325.1"/>
    <property type="molecule type" value="Genomic_DNA"/>
</dbReference>
<evidence type="ECO:0000256" key="3">
    <source>
        <dbReference type="ARBA" id="ARBA00022676"/>
    </source>
</evidence>
<accession>A0AAV5T706</accession>
<dbReference type="PANTHER" id="PTHR48043">
    <property type="entry name" value="EG:EG0003.4 PROTEIN-RELATED"/>
    <property type="match status" value="1"/>
</dbReference>
<evidence type="ECO:0000313" key="9">
    <source>
        <dbReference type="EMBL" id="GMS91325.1"/>
    </source>
</evidence>
<dbReference type="PANTHER" id="PTHR48043:SF23">
    <property type="entry name" value="UDP-GLUCURONOSYLTRANSFERASE"/>
    <property type="match status" value="1"/>
</dbReference>
<dbReference type="CDD" id="cd03784">
    <property type="entry name" value="GT1_Gtf-like"/>
    <property type="match status" value="1"/>
</dbReference>
<comment type="caution">
    <text evidence="9">The sequence shown here is derived from an EMBL/GenBank/DDBJ whole genome shotgun (WGS) entry which is preliminary data.</text>
</comment>
<keyword evidence="10" id="KW-1185">Reference proteome</keyword>
<dbReference type="InterPro" id="IPR050271">
    <property type="entry name" value="UDP-glycosyltransferase"/>
</dbReference>
<evidence type="ECO:0000256" key="7">
    <source>
        <dbReference type="SAM" id="Phobius"/>
    </source>
</evidence>
<gene>
    <name evidence="9" type="ORF">PENTCL1PPCAC_13500</name>
</gene>
<feature type="chain" id="PRO_5043899138" description="glucuronosyltransferase" evidence="8">
    <location>
        <begin position="16"/>
        <end position="524"/>
    </location>
</feature>
<dbReference type="SUPFAM" id="SSF53756">
    <property type="entry name" value="UDP-Glycosyltransferase/glycogen phosphorylase"/>
    <property type="match status" value="1"/>
</dbReference>
<evidence type="ECO:0000256" key="6">
    <source>
        <dbReference type="ARBA" id="ARBA00047475"/>
    </source>
</evidence>
<evidence type="ECO:0000256" key="8">
    <source>
        <dbReference type="SAM" id="SignalP"/>
    </source>
</evidence>
<feature type="transmembrane region" description="Helical" evidence="7">
    <location>
        <begin position="487"/>
        <end position="519"/>
    </location>
</feature>
<feature type="signal peptide" evidence="8">
    <location>
        <begin position="1"/>
        <end position="15"/>
    </location>
</feature>
<organism evidence="9 10">
    <name type="scientific">Pristionchus entomophagus</name>
    <dbReference type="NCBI Taxonomy" id="358040"/>
    <lineage>
        <taxon>Eukaryota</taxon>
        <taxon>Metazoa</taxon>
        <taxon>Ecdysozoa</taxon>
        <taxon>Nematoda</taxon>
        <taxon>Chromadorea</taxon>
        <taxon>Rhabditida</taxon>
        <taxon>Rhabditina</taxon>
        <taxon>Diplogasteromorpha</taxon>
        <taxon>Diplogasteroidea</taxon>
        <taxon>Neodiplogasteridae</taxon>
        <taxon>Pristionchus</taxon>
    </lineage>
</organism>
<keyword evidence="5 8" id="KW-0732">Signal</keyword>
<dbReference type="Proteomes" id="UP001432027">
    <property type="component" value="Unassembled WGS sequence"/>
</dbReference>
<keyword evidence="7" id="KW-0472">Membrane</keyword>
<protein>
    <recommendedName>
        <fullName evidence="2">glucuronosyltransferase</fullName>
        <ecNumber evidence="2">2.4.1.17</ecNumber>
    </recommendedName>
</protein>
<dbReference type="AlphaFoldDB" id="A0AAV5T706"/>
<dbReference type="Pfam" id="PF00201">
    <property type="entry name" value="UDPGT"/>
    <property type="match status" value="1"/>
</dbReference>
<keyword evidence="7" id="KW-0812">Transmembrane</keyword>
<reference evidence="9" key="1">
    <citation type="submission" date="2023-10" db="EMBL/GenBank/DDBJ databases">
        <title>Genome assembly of Pristionchus species.</title>
        <authorList>
            <person name="Yoshida K."/>
            <person name="Sommer R.J."/>
        </authorList>
    </citation>
    <scope>NUCLEOTIDE SEQUENCE</scope>
    <source>
        <strain evidence="9">RS0144</strain>
    </source>
</reference>
<proteinExistence type="inferred from homology"/>
<feature type="non-terminal residue" evidence="9">
    <location>
        <position position="1"/>
    </location>
</feature>
<dbReference type="FunFam" id="3.40.50.2000:FF:000201">
    <property type="entry name" value="UDP-glucuronosyltransferase"/>
    <property type="match status" value="1"/>
</dbReference>
<comment type="similarity">
    <text evidence="1">Belongs to the UDP-glycosyltransferase family.</text>
</comment>
<dbReference type="EC" id="2.4.1.17" evidence="2"/>
<sequence>RVFLVLFLLFSSSSAFKFLCYSNRFASSHVNYVGKLSDALVDAGHEVILLSPIMDTHVRGSGSVKARVIEIPQSDAGRLYEAGMNGDVMDEFWRSTQSWKTLRAWEATFDLLAAQCNYTINYPGLIETLRAEKIDVGFGESTDWCIAGLFHLVGIEKFAITESLAIKDGFAPISQVPNAPAYVPSFMGGSYSDEMTFIHRAENFFYFLFQFRSNFLATDMFQNVFEQHSPGFPDIVDLLANNSLYFINSEPLVDFPKPSAARVIDLGGIAVSSAHSKLDEKWKSVFDLRPRTVLISFGTVARAWAMPEAYKEQIREAVRAFPDTTFIWKYEMAEHNVSQGIANLIEATWVPQRAMLTDPRLSAFVTHCGQGSTTEANYAGVPLIVVPVMLDQIRTAHQVARNGVGIKMDKTELGTPKKIESAIREVLENPEYRSHARKLASMLRDKPFTAREIFVKNMKFLAKHGPLRQLDHYGRHLNIFQYYLLDVIGAMVLSMGLIIALAVLIVCKVVSIIASCMLLKKKQD</sequence>
<evidence type="ECO:0000313" key="10">
    <source>
        <dbReference type="Proteomes" id="UP001432027"/>
    </source>
</evidence>
<evidence type="ECO:0000256" key="5">
    <source>
        <dbReference type="ARBA" id="ARBA00022729"/>
    </source>
</evidence>
<evidence type="ECO:0000256" key="2">
    <source>
        <dbReference type="ARBA" id="ARBA00012544"/>
    </source>
</evidence>
<evidence type="ECO:0000256" key="4">
    <source>
        <dbReference type="ARBA" id="ARBA00022679"/>
    </source>
</evidence>
<keyword evidence="7" id="KW-1133">Transmembrane helix</keyword>
<keyword evidence="4" id="KW-0808">Transferase</keyword>